<sequence>MLAPANMVLVFFLFNASCWWVFLLSLNGISFMGLVCFFEFMIFLCLVVFFLIYLLIGSLHWKQ</sequence>
<evidence type="ECO:0000313" key="2">
    <source>
        <dbReference type="Proteomes" id="UP000006729"/>
    </source>
</evidence>
<dbReference type="Proteomes" id="UP000006729">
    <property type="component" value="Chromosome 4"/>
</dbReference>
<gene>
    <name evidence="1" type="ORF">POPTR_004G095475v4</name>
</gene>
<organism evidence="1 2">
    <name type="scientific">Populus trichocarpa</name>
    <name type="common">Western balsam poplar</name>
    <name type="synonym">Populus balsamifera subsp. trichocarpa</name>
    <dbReference type="NCBI Taxonomy" id="3694"/>
    <lineage>
        <taxon>Eukaryota</taxon>
        <taxon>Viridiplantae</taxon>
        <taxon>Streptophyta</taxon>
        <taxon>Embryophyta</taxon>
        <taxon>Tracheophyta</taxon>
        <taxon>Spermatophyta</taxon>
        <taxon>Magnoliopsida</taxon>
        <taxon>eudicotyledons</taxon>
        <taxon>Gunneridae</taxon>
        <taxon>Pentapetalae</taxon>
        <taxon>rosids</taxon>
        <taxon>fabids</taxon>
        <taxon>Malpighiales</taxon>
        <taxon>Salicaceae</taxon>
        <taxon>Saliceae</taxon>
        <taxon>Populus</taxon>
    </lineage>
</organism>
<dbReference type="EMBL" id="CM009293">
    <property type="protein sequence ID" value="KAI9396222.1"/>
    <property type="molecule type" value="Genomic_DNA"/>
</dbReference>
<evidence type="ECO:0000313" key="1">
    <source>
        <dbReference type="EMBL" id="KAI9396222.1"/>
    </source>
</evidence>
<name>A0ACC0T3T1_POPTR</name>
<protein>
    <submittedName>
        <fullName evidence="1">Uncharacterized protein</fullName>
    </submittedName>
</protein>
<proteinExistence type="predicted"/>
<accession>A0ACC0T3T1</accession>
<comment type="caution">
    <text evidence="1">The sequence shown here is derived from an EMBL/GenBank/DDBJ whole genome shotgun (WGS) entry which is preliminary data.</text>
</comment>
<keyword evidence="2" id="KW-1185">Reference proteome</keyword>
<reference evidence="1 2" key="1">
    <citation type="journal article" date="2006" name="Science">
        <title>The genome of black cottonwood, Populus trichocarpa (Torr. &amp; Gray).</title>
        <authorList>
            <person name="Tuskan G.A."/>
            <person name="Difazio S."/>
            <person name="Jansson S."/>
            <person name="Bohlmann J."/>
            <person name="Grigoriev I."/>
            <person name="Hellsten U."/>
            <person name="Putnam N."/>
            <person name="Ralph S."/>
            <person name="Rombauts S."/>
            <person name="Salamov A."/>
            <person name="Schein J."/>
            <person name="Sterck L."/>
            <person name="Aerts A."/>
            <person name="Bhalerao R.R."/>
            <person name="Bhalerao R.P."/>
            <person name="Blaudez D."/>
            <person name="Boerjan W."/>
            <person name="Brun A."/>
            <person name="Brunner A."/>
            <person name="Busov V."/>
            <person name="Campbell M."/>
            <person name="Carlson J."/>
            <person name="Chalot M."/>
            <person name="Chapman J."/>
            <person name="Chen G.L."/>
            <person name="Cooper D."/>
            <person name="Coutinho P.M."/>
            <person name="Couturier J."/>
            <person name="Covert S."/>
            <person name="Cronk Q."/>
            <person name="Cunningham R."/>
            <person name="Davis J."/>
            <person name="Degroeve S."/>
            <person name="Dejardin A."/>
            <person name="Depamphilis C."/>
            <person name="Detter J."/>
            <person name="Dirks B."/>
            <person name="Dubchak I."/>
            <person name="Duplessis S."/>
            <person name="Ehlting J."/>
            <person name="Ellis B."/>
            <person name="Gendler K."/>
            <person name="Goodstein D."/>
            <person name="Gribskov M."/>
            <person name="Grimwood J."/>
            <person name="Groover A."/>
            <person name="Gunter L."/>
            <person name="Hamberger B."/>
            <person name="Heinze B."/>
            <person name="Helariutta Y."/>
            <person name="Henrissat B."/>
            <person name="Holligan D."/>
            <person name="Holt R."/>
            <person name="Huang W."/>
            <person name="Islam-Faridi N."/>
            <person name="Jones S."/>
            <person name="Jones-Rhoades M."/>
            <person name="Jorgensen R."/>
            <person name="Joshi C."/>
            <person name="Kangasjarvi J."/>
            <person name="Karlsson J."/>
            <person name="Kelleher C."/>
            <person name="Kirkpatrick R."/>
            <person name="Kirst M."/>
            <person name="Kohler A."/>
            <person name="Kalluri U."/>
            <person name="Larimer F."/>
            <person name="Leebens-Mack J."/>
            <person name="Leple J.C."/>
            <person name="Locascio P."/>
            <person name="Lou Y."/>
            <person name="Lucas S."/>
            <person name="Martin F."/>
            <person name="Montanini B."/>
            <person name="Napoli C."/>
            <person name="Nelson D.R."/>
            <person name="Nelson C."/>
            <person name="Nieminen K."/>
            <person name="Nilsson O."/>
            <person name="Pereda V."/>
            <person name="Peter G."/>
            <person name="Philippe R."/>
            <person name="Pilate G."/>
            <person name="Poliakov A."/>
            <person name="Razumovskaya J."/>
            <person name="Richardson P."/>
            <person name="Rinaldi C."/>
            <person name="Ritland K."/>
            <person name="Rouze P."/>
            <person name="Ryaboy D."/>
            <person name="Schmutz J."/>
            <person name="Schrader J."/>
            <person name="Segerman B."/>
            <person name="Shin H."/>
            <person name="Siddiqui A."/>
            <person name="Sterky F."/>
            <person name="Terry A."/>
            <person name="Tsai C.J."/>
            <person name="Uberbacher E."/>
            <person name="Unneberg P."/>
            <person name="Vahala J."/>
            <person name="Wall K."/>
            <person name="Wessler S."/>
            <person name="Yang G."/>
            <person name="Yin T."/>
            <person name="Douglas C."/>
            <person name="Marra M."/>
            <person name="Sandberg G."/>
            <person name="Van de Peer Y."/>
            <person name="Rokhsar D."/>
        </authorList>
    </citation>
    <scope>NUCLEOTIDE SEQUENCE [LARGE SCALE GENOMIC DNA]</scope>
    <source>
        <strain evidence="2">cv. Nisqually</strain>
    </source>
</reference>